<protein>
    <submittedName>
        <fullName evidence="4">Uncharacterized protein</fullName>
    </submittedName>
</protein>
<dbReference type="Pfam" id="PF21057">
    <property type="entry name" value="Hikeshi-like_C"/>
    <property type="match status" value="1"/>
</dbReference>
<feature type="domain" description="Hikeshi-like N-terminal" evidence="2">
    <location>
        <begin position="5"/>
        <end position="124"/>
    </location>
</feature>
<evidence type="ECO:0000259" key="3">
    <source>
        <dbReference type="Pfam" id="PF21057"/>
    </source>
</evidence>
<feature type="domain" description="Hikeshi-like C-terminal" evidence="3">
    <location>
        <begin position="138"/>
        <end position="193"/>
    </location>
</feature>
<comment type="similarity">
    <text evidence="1">Belongs to the OPI10 family.</text>
</comment>
<evidence type="ECO:0000313" key="5">
    <source>
        <dbReference type="Proteomes" id="UP000193719"/>
    </source>
</evidence>
<reference evidence="4 5" key="2">
    <citation type="submission" date="2016-08" db="EMBL/GenBank/DDBJ databases">
        <title>Pervasive Adenine N6-methylation of Active Genes in Fungi.</title>
        <authorList>
            <consortium name="DOE Joint Genome Institute"/>
            <person name="Mondo S.J."/>
            <person name="Dannebaum R.O."/>
            <person name="Kuo R.C."/>
            <person name="Labutti K."/>
            <person name="Haridas S."/>
            <person name="Kuo A."/>
            <person name="Salamov A."/>
            <person name="Ahrendt S.R."/>
            <person name="Lipzen A."/>
            <person name="Sullivan W."/>
            <person name="Andreopoulos W.B."/>
            <person name="Clum A."/>
            <person name="Lindquist E."/>
            <person name="Daum C."/>
            <person name="Ramamoorthy G.K."/>
            <person name="Gryganskyi A."/>
            <person name="Culley D."/>
            <person name="Magnuson J.K."/>
            <person name="James T.Y."/>
            <person name="O'Malley M.A."/>
            <person name="Stajich J.E."/>
            <person name="Spatafora J.W."/>
            <person name="Visel A."/>
            <person name="Grigoriev I.V."/>
        </authorList>
    </citation>
    <scope>NUCLEOTIDE SEQUENCE [LARGE SCALE GENOMIC DNA]</scope>
    <source>
        <strain evidence="5">finn</strain>
    </source>
</reference>
<comment type="caution">
    <text evidence="4">The sequence shown here is derived from an EMBL/GenBank/DDBJ whole genome shotgun (WGS) entry which is preliminary data.</text>
</comment>
<organism evidence="4 5">
    <name type="scientific">Piromyces finnis</name>
    <dbReference type="NCBI Taxonomy" id="1754191"/>
    <lineage>
        <taxon>Eukaryota</taxon>
        <taxon>Fungi</taxon>
        <taxon>Fungi incertae sedis</taxon>
        <taxon>Chytridiomycota</taxon>
        <taxon>Chytridiomycota incertae sedis</taxon>
        <taxon>Neocallimastigomycetes</taxon>
        <taxon>Neocallimastigales</taxon>
        <taxon>Neocallimastigaceae</taxon>
        <taxon>Piromyces</taxon>
    </lineage>
</organism>
<dbReference type="OrthoDB" id="10248398at2759"/>
<dbReference type="PANTHER" id="PTHR12925">
    <property type="entry name" value="HIKESHI FAMILY MEMBER"/>
    <property type="match status" value="1"/>
</dbReference>
<dbReference type="GO" id="GO:0005829">
    <property type="term" value="C:cytosol"/>
    <property type="evidence" value="ECO:0007669"/>
    <property type="project" value="TreeGrafter"/>
</dbReference>
<dbReference type="AlphaFoldDB" id="A0A1Y1VCE9"/>
<dbReference type="GO" id="GO:0061608">
    <property type="term" value="F:nuclear import signal receptor activity"/>
    <property type="evidence" value="ECO:0007669"/>
    <property type="project" value="EnsemblFungi"/>
</dbReference>
<dbReference type="PANTHER" id="PTHR12925:SF0">
    <property type="entry name" value="PROTEIN HIKESHI"/>
    <property type="match status" value="1"/>
</dbReference>
<evidence type="ECO:0000313" key="4">
    <source>
        <dbReference type="EMBL" id="ORX52537.1"/>
    </source>
</evidence>
<reference evidence="4 5" key="1">
    <citation type="submission" date="2016-08" db="EMBL/GenBank/DDBJ databases">
        <title>Genomes of anaerobic fungi encode conserved fungal cellulosomes for biomass hydrolysis.</title>
        <authorList>
            <consortium name="DOE Joint Genome Institute"/>
            <person name="Haitjema C.H."/>
            <person name="Gilmore S.P."/>
            <person name="Henske J.K."/>
            <person name="Solomon K.V."/>
            <person name="De Groot R."/>
            <person name="Kuo A."/>
            <person name="Mondo S.J."/>
            <person name="Salamov A.A."/>
            <person name="Labutti K."/>
            <person name="Zhao Z."/>
            <person name="Chiniquy J."/>
            <person name="Barry K."/>
            <person name="Brewer H.M."/>
            <person name="Purvine S.O."/>
            <person name="Wright A.T."/>
            <person name="Boxma B."/>
            <person name="Van Alen T."/>
            <person name="Hackstein J.H."/>
            <person name="Baker S.E."/>
            <person name="Grigoriev I.V."/>
            <person name="O'Malley M.A."/>
        </authorList>
    </citation>
    <scope>NUCLEOTIDE SEQUENCE [LARGE SCALE GENOMIC DNA]</scope>
    <source>
        <strain evidence="5">finn</strain>
    </source>
</reference>
<dbReference type="InterPro" id="IPR048364">
    <property type="entry name" value="Hikeshi-like_C"/>
</dbReference>
<dbReference type="InterPro" id="IPR008493">
    <property type="entry name" value="Hikeshi-like_N"/>
</dbReference>
<name>A0A1Y1VCE9_9FUNG</name>
<dbReference type="Pfam" id="PF05603">
    <property type="entry name" value="Hikeshi-like_N"/>
    <property type="match status" value="1"/>
</dbReference>
<dbReference type="Proteomes" id="UP000193719">
    <property type="component" value="Unassembled WGS sequence"/>
</dbReference>
<dbReference type="EMBL" id="MCFH01000015">
    <property type="protein sequence ID" value="ORX52537.1"/>
    <property type="molecule type" value="Genomic_DNA"/>
</dbReference>
<gene>
    <name evidence="4" type="ORF">BCR36DRAFT_582485</name>
</gene>
<sequence>MFGCIVAGRLIQTDVKQVDSNKYVFELPQAQDINHIVVFMTGTMPFPDGYAATVHFYWPQPIPDWRLLGMLSNDKPSAIFKLANAKSIPSDSPFGGPMMGGVSAELGISIEPIDQVIAQIQSSEAVIASSKASTMANAEKITTKIIENLYNYCSSFSSSLLTNERGEQFFPLKVIQDWHNNTLRKVKTNPNYFLKD</sequence>
<keyword evidence="5" id="KW-1185">Reference proteome</keyword>
<evidence type="ECO:0000259" key="2">
    <source>
        <dbReference type="Pfam" id="PF05603"/>
    </source>
</evidence>
<accession>A0A1Y1VCE9</accession>
<proteinExistence type="inferred from homology"/>
<dbReference type="GO" id="GO:0005635">
    <property type="term" value="C:nuclear envelope"/>
    <property type="evidence" value="ECO:0007669"/>
    <property type="project" value="EnsemblFungi"/>
</dbReference>
<dbReference type="STRING" id="1754191.A0A1Y1VCE9"/>
<dbReference type="InterPro" id="IPR031318">
    <property type="entry name" value="OPI10"/>
</dbReference>
<evidence type="ECO:0000256" key="1">
    <source>
        <dbReference type="ARBA" id="ARBA00006623"/>
    </source>
</evidence>
<dbReference type="GO" id="GO:0006606">
    <property type="term" value="P:protein import into nucleus"/>
    <property type="evidence" value="ECO:0007669"/>
    <property type="project" value="EnsemblFungi"/>
</dbReference>